<comment type="caution">
    <text evidence="4">The sequence shown here is derived from an EMBL/GenBank/DDBJ whole genome shotgun (WGS) entry which is preliminary data.</text>
</comment>
<dbReference type="Gene3D" id="3.40.50.2000">
    <property type="entry name" value="Glycogen Phosphorylase B"/>
    <property type="match status" value="2"/>
</dbReference>
<feature type="coiled-coil region" evidence="2">
    <location>
        <begin position="213"/>
        <end position="240"/>
    </location>
</feature>
<evidence type="ECO:0000259" key="3">
    <source>
        <dbReference type="Pfam" id="PF13439"/>
    </source>
</evidence>
<protein>
    <submittedName>
        <fullName evidence="4">Glycosyltransferase involved in cell wall biosynthesis</fullName>
    </submittedName>
</protein>
<dbReference type="GO" id="GO:0016757">
    <property type="term" value="F:glycosyltransferase activity"/>
    <property type="evidence" value="ECO:0007669"/>
    <property type="project" value="TreeGrafter"/>
</dbReference>
<dbReference type="SUPFAM" id="SSF53756">
    <property type="entry name" value="UDP-Glycosyltransferase/glycogen phosphorylase"/>
    <property type="match status" value="1"/>
</dbReference>
<gene>
    <name evidence="4" type="ORF">JN10_0241</name>
</gene>
<accession>A0A562USN3</accession>
<dbReference type="OrthoDB" id="9797829at2"/>
<evidence type="ECO:0000313" key="5">
    <source>
        <dbReference type="Proteomes" id="UP000320547"/>
    </source>
</evidence>
<dbReference type="STRING" id="476157.GCA_001663155_00502"/>
<dbReference type="AlphaFoldDB" id="A0A562USN3"/>
<keyword evidence="1 4" id="KW-0808">Transferase</keyword>
<organism evidence="4 5">
    <name type="scientific">Altererythrobacter ishigakiensis</name>
    <dbReference type="NCBI Taxonomy" id="476157"/>
    <lineage>
        <taxon>Bacteria</taxon>
        <taxon>Pseudomonadati</taxon>
        <taxon>Pseudomonadota</taxon>
        <taxon>Alphaproteobacteria</taxon>
        <taxon>Sphingomonadales</taxon>
        <taxon>Erythrobacteraceae</taxon>
        <taxon>Altererythrobacter</taxon>
    </lineage>
</organism>
<dbReference type="Pfam" id="PF13439">
    <property type="entry name" value="Glyco_transf_4"/>
    <property type="match status" value="1"/>
</dbReference>
<dbReference type="RefSeq" id="WP_067596971.1">
    <property type="nucleotide sequence ID" value="NZ_CP015963.1"/>
</dbReference>
<evidence type="ECO:0000313" key="4">
    <source>
        <dbReference type="EMBL" id="TWJ08626.1"/>
    </source>
</evidence>
<proteinExistence type="predicted"/>
<feature type="domain" description="Glycosyltransferase subfamily 4-like N-terminal" evidence="3">
    <location>
        <begin position="25"/>
        <end position="190"/>
    </location>
</feature>
<dbReference type="Proteomes" id="UP000320547">
    <property type="component" value="Unassembled WGS sequence"/>
</dbReference>
<dbReference type="EMBL" id="VLLK01000001">
    <property type="protein sequence ID" value="TWJ08626.1"/>
    <property type="molecule type" value="Genomic_DNA"/>
</dbReference>
<dbReference type="PANTHER" id="PTHR46401">
    <property type="entry name" value="GLYCOSYLTRANSFERASE WBBK-RELATED"/>
    <property type="match status" value="1"/>
</dbReference>
<evidence type="ECO:0000256" key="1">
    <source>
        <dbReference type="ARBA" id="ARBA00022679"/>
    </source>
</evidence>
<keyword evidence="5" id="KW-1185">Reference proteome</keyword>
<reference evidence="4 5" key="1">
    <citation type="submission" date="2019-07" db="EMBL/GenBank/DDBJ databases">
        <title>Genomic Encyclopedia of Archaeal and Bacterial Type Strains, Phase II (KMG-II): from individual species to whole genera.</title>
        <authorList>
            <person name="Goeker M."/>
        </authorList>
    </citation>
    <scope>NUCLEOTIDE SEQUENCE [LARGE SCALE GENOMIC DNA]</scope>
    <source>
        <strain evidence="4 5">ATCC BAA-2084</strain>
    </source>
</reference>
<dbReference type="PANTHER" id="PTHR46401:SF2">
    <property type="entry name" value="GLYCOSYLTRANSFERASE WBBK-RELATED"/>
    <property type="match status" value="1"/>
</dbReference>
<sequence>MTKAAPTKKIVERMPILVATMAWEGGMGRFASELTQVLAEGESVTLVAPKMDLEPQVSERIVISQPKREQFFLIRIAVMIKMNFQISFNVWKKLHAHSTFLLIDLHPFIPFSFLPALIASFKGAKVSLNLHDFYAHRMRYPYGFHWLEKSLRRWIYRRFDQIFAMTDVQVSRLSSEAKVAPSRITRIDHGPFVVEGILPPSANENATIMLFGAVRANKRIKESLLAYKELKAERVKLNLRVCVTPHREEGSYWHKCAEILDGLPDVEVRVGFVPEEELPIILSGVDGMLCPYHGFDSQSGVAALAMSNGIPVIGTPSSYAGNTGGVSAAWPMINAEARTKDIVEAVRGFLKVPREQRLETAREIKQNKGAAELWRDAASKILGWHRTQS</sequence>
<dbReference type="InterPro" id="IPR028098">
    <property type="entry name" value="Glyco_trans_4-like_N"/>
</dbReference>
<dbReference type="GO" id="GO:0009103">
    <property type="term" value="P:lipopolysaccharide biosynthetic process"/>
    <property type="evidence" value="ECO:0007669"/>
    <property type="project" value="TreeGrafter"/>
</dbReference>
<keyword evidence="2" id="KW-0175">Coiled coil</keyword>
<name>A0A562USN3_9SPHN</name>
<evidence type="ECO:0000256" key="2">
    <source>
        <dbReference type="SAM" id="Coils"/>
    </source>
</evidence>